<dbReference type="OrthoDB" id="526718at2759"/>
<keyword evidence="2" id="KW-1185">Reference proteome</keyword>
<comment type="caution">
    <text evidence="1">The sequence shown here is derived from an EMBL/GenBank/DDBJ whole genome shotgun (WGS) entry which is preliminary data.</text>
</comment>
<dbReference type="AlphaFoldDB" id="A0A2J8A9P7"/>
<proteinExistence type="predicted"/>
<organism evidence="1 2">
    <name type="scientific">Tetrabaena socialis</name>
    <dbReference type="NCBI Taxonomy" id="47790"/>
    <lineage>
        <taxon>Eukaryota</taxon>
        <taxon>Viridiplantae</taxon>
        <taxon>Chlorophyta</taxon>
        <taxon>core chlorophytes</taxon>
        <taxon>Chlorophyceae</taxon>
        <taxon>CS clade</taxon>
        <taxon>Chlamydomonadales</taxon>
        <taxon>Tetrabaenaceae</taxon>
        <taxon>Tetrabaena</taxon>
    </lineage>
</organism>
<sequence length="63" mass="6973">MGSEDELGGPAFGLMGDRLHKFRGITLFRLDDDCRLAWSVTFRELKATELDTYSKPAAAAARP</sequence>
<reference evidence="1 2" key="1">
    <citation type="journal article" date="2017" name="Mol. Biol. Evol.">
        <title>The 4-celled Tetrabaena socialis nuclear genome reveals the essential components for genetic control of cell number at the origin of multicellularity in the volvocine lineage.</title>
        <authorList>
            <person name="Featherston J."/>
            <person name="Arakaki Y."/>
            <person name="Hanschen E.R."/>
            <person name="Ferris P.J."/>
            <person name="Michod R.E."/>
            <person name="Olson B.J.S.C."/>
            <person name="Nozaki H."/>
            <person name="Durand P.M."/>
        </authorList>
    </citation>
    <scope>NUCLEOTIDE SEQUENCE [LARGE SCALE GENOMIC DNA]</scope>
    <source>
        <strain evidence="1 2">NIES-571</strain>
    </source>
</reference>
<evidence type="ECO:0000313" key="2">
    <source>
        <dbReference type="Proteomes" id="UP000236333"/>
    </source>
</evidence>
<evidence type="ECO:0000313" key="1">
    <source>
        <dbReference type="EMBL" id="PNH09257.1"/>
    </source>
</evidence>
<protein>
    <submittedName>
        <fullName evidence="1">Uncharacterized protein</fullName>
    </submittedName>
</protein>
<gene>
    <name evidence="1" type="ORF">TSOC_004125</name>
</gene>
<dbReference type="Proteomes" id="UP000236333">
    <property type="component" value="Unassembled WGS sequence"/>
</dbReference>
<dbReference type="EMBL" id="PGGS01000097">
    <property type="protein sequence ID" value="PNH09257.1"/>
    <property type="molecule type" value="Genomic_DNA"/>
</dbReference>
<name>A0A2J8A9P7_9CHLO</name>
<accession>A0A2J8A9P7</accession>